<evidence type="ECO:0000256" key="4">
    <source>
        <dbReference type="ARBA" id="ARBA00022884"/>
    </source>
</evidence>
<keyword evidence="1" id="KW-0489">Methyltransferase</keyword>
<keyword evidence="4" id="KW-0694">RNA-binding</keyword>
<dbReference type="Gene3D" id="3.30.70.1170">
    <property type="entry name" value="Sun protein, domain 3"/>
    <property type="match status" value="1"/>
</dbReference>
<feature type="non-terminal residue" evidence="6">
    <location>
        <position position="1"/>
    </location>
</feature>
<dbReference type="InterPro" id="IPR054728">
    <property type="entry name" value="RsmB-like_ferredoxin"/>
</dbReference>
<feature type="domain" description="SAM-dependent MTase RsmB/NOP-type" evidence="5">
    <location>
        <begin position="182"/>
        <end position="416"/>
    </location>
</feature>
<dbReference type="Gene3D" id="1.10.940.10">
    <property type="entry name" value="NusB-like"/>
    <property type="match status" value="1"/>
</dbReference>
<dbReference type="SUPFAM" id="SSF53335">
    <property type="entry name" value="S-adenosyl-L-methionine-dependent methyltransferases"/>
    <property type="match status" value="1"/>
</dbReference>
<reference evidence="6" key="1">
    <citation type="journal article" date="2015" name="Nature">
        <title>Complex archaea that bridge the gap between prokaryotes and eukaryotes.</title>
        <authorList>
            <person name="Spang A."/>
            <person name="Saw J.H."/>
            <person name="Jorgensen S.L."/>
            <person name="Zaremba-Niedzwiedzka K."/>
            <person name="Martijn J."/>
            <person name="Lind A.E."/>
            <person name="van Eijk R."/>
            <person name="Schleper C."/>
            <person name="Guy L."/>
            <person name="Ettema T.J."/>
        </authorList>
    </citation>
    <scope>NUCLEOTIDE SEQUENCE</scope>
</reference>
<dbReference type="EMBL" id="LAZR01051298">
    <property type="protein sequence ID" value="KKK85462.1"/>
    <property type="molecule type" value="Genomic_DNA"/>
</dbReference>
<dbReference type="SUPFAM" id="SSF48013">
    <property type="entry name" value="NusB-like"/>
    <property type="match status" value="1"/>
</dbReference>
<dbReference type="InterPro" id="IPR049560">
    <property type="entry name" value="MeTrfase_RsmB-F_NOP2_cat"/>
</dbReference>
<evidence type="ECO:0000256" key="2">
    <source>
        <dbReference type="ARBA" id="ARBA00022679"/>
    </source>
</evidence>
<organism evidence="6">
    <name type="scientific">marine sediment metagenome</name>
    <dbReference type="NCBI Taxonomy" id="412755"/>
    <lineage>
        <taxon>unclassified sequences</taxon>
        <taxon>metagenomes</taxon>
        <taxon>ecological metagenomes</taxon>
    </lineage>
</organism>
<dbReference type="AlphaFoldDB" id="A0A0F8YVK4"/>
<dbReference type="InterPro" id="IPR023267">
    <property type="entry name" value="RCMT"/>
</dbReference>
<dbReference type="InterPro" id="IPR029063">
    <property type="entry name" value="SAM-dependent_MTases_sf"/>
</dbReference>
<dbReference type="CDD" id="cd02440">
    <property type="entry name" value="AdoMet_MTases"/>
    <property type="match status" value="1"/>
</dbReference>
<dbReference type="GO" id="GO:0008173">
    <property type="term" value="F:RNA methyltransferase activity"/>
    <property type="evidence" value="ECO:0007669"/>
    <property type="project" value="InterPro"/>
</dbReference>
<dbReference type="PANTHER" id="PTHR22807:SF61">
    <property type="entry name" value="NOL1_NOP2_SUN FAMILY PROTEIN _ ANTITERMINATION NUSB DOMAIN-CONTAINING PROTEIN"/>
    <property type="match status" value="1"/>
</dbReference>
<evidence type="ECO:0000256" key="1">
    <source>
        <dbReference type="ARBA" id="ARBA00022603"/>
    </source>
</evidence>
<dbReference type="GO" id="GO:0001510">
    <property type="term" value="P:RNA methylation"/>
    <property type="evidence" value="ECO:0007669"/>
    <property type="project" value="InterPro"/>
</dbReference>
<dbReference type="Pfam" id="PF22458">
    <property type="entry name" value="RsmF-B_ferredox"/>
    <property type="match status" value="1"/>
</dbReference>
<dbReference type="InterPro" id="IPR001678">
    <property type="entry name" value="MeTrfase_RsmB-F_NOP2_dom"/>
</dbReference>
<dbReference type="PROSITE" id="PS51686">
    <property type="entry name" value="SAM_MT_RSMB_NOP"/>
    <property type="match status" value="1"/>
</dbReference>
<evidence type="ECO:0000259" key="5">
    <source>
        <dbReference type="PROSITE" id="PS51686"/>
    </source>
</evidence>
<gene>
    <name evidence="6" type="ORF">LCGC14_2773060</name>
</gene>
<feature type="non-terminal residue" evidence="6">
    <location>
        <position position="416"/>
    </location>
</feature>
<protein>
    <recommendedName>
        <fullName evidence="5">SAM-dependent MTase RsmB/NOP-type domain-containing protein</fullName>
    </recommendedName>
</protein>
<evidence type="ECO:0000313" key="6">
    <source>
        <dbReference type="EMBL" id="KKK85462.1"/>
    </source>
</evidence>
<comment type="caution">
    <text evidence="6">The sequence shown here is derived from an EMBL/GenBank/DDBJ whole genome shotgun (WGS) entry which is preliminary data.</text>
</comment>
<proteinExistence type="predicted"/>
<keyword evidence="3" id="KW-0949">S-adenosyl-L-methionine</keyword>
<sequence>CDRAGNVTAHLDRVLDQSPVDPASAALAWELAMGVVRRRGTLDALIDAFRQRAGRSPVGRIREILRMGAYQLLFLDRVPDFAAVNEAVAMVPVRGGRKMRGFVNALLRQMARHVSEVQDGSPPPATDVLPLSGRRFRRFDRPVFPDPAGDPRGYLAAAMSLPDELAGKWLSDFGSLSAARAPAFHANARAPLILRVNSLIASVEQVTSRLGEQGIEAAPHANGLSVVLAHGAGLTGLDVFAEGLLQPQDAAATAVIARAPVAPGMRVLDLCAAPGTKTTHLAERMADRGEIVAVDVSAEKLSRIEDNCRRMKISIVRTLLAEKVTTLDPESFDLVLADVPCSNTGVLARRPEARWRFTMERMGQLVRDQRQLLMLAASFVRPGGACVYSTCSLEKQENEQAVRHLLSRRGDFSVAV</sequence>
<dbReference type="GO" id="GO:0003723">
    <property type="term" value="F:RNA binding"/>
    <property type="evidence" value="ECO:0007669"/>
    <property type="project" value="UniProtKB-KW"/>
</dbReference>
<dbReference type="PRINTS" id="PR02008">
    <property type="entry name" value="RCMTFAMILY"/>
</dbReference>
<keyword evidence="2" id="KW-0808">Transferase</keyword>
<dbReference type="Pfam" id="PF01029">
    <property type="entry name" value="NusB"/>
    <property type="match status" value="1"/>
</dbReference>
<dbReference type="Gene3D" id="3.40.50.150">
    <property type="entry name" value="Vaccinia Virus protein VP39"/>
    <property type="match status" value="1"/>
</dbReference>
<evidence type="ECO:0000256" key="3">
    <source>
        <dbReference type="ARBA" id="ARBA00022691"/>
    </source>
</evidence>
<name>A0A0F8YVK4_9ZZZZ</name>
<dbReference type="Pfam" id="PF01189">
    <property type="entry name" value="Methyltr_RsmB-F"/>
    <property type="match status" value="1"/>
</dbReference>
<dbReference type="InterPro" id="IPR006027">
    <property type="entry name" value="NusB_RsmB_TIM44"/>
</dbReference>
<dbReference type="PANTHER" id="PTHR22807">
    <property type="entry name" value="NOP2 YEAST -RELATED NOL1/NOP2/FMU SUN DOMAIN-CONTAINING"/>
    <property type="match status" value="1"/>
</dbReference>
<dbReference type="GO" id="GO:0006355">
    <property type="term" value="P:regulation of DNA-templated transcription"/>
    <property type="evidence" value="ECO:0007669"/>
    <property type="project" value="InterPro"/>
</dbReference>
<dbReference type="InterPro" id="IPR035926">
    <property type="entry name" value="NusB-like_sf"/>
</dbReference>
<accession>A0A0F8YVK4</accession>